<evidence type="ECO:0000256" key="7">
    <source>
        <dbReference type="PIRSR" id="PIRSR600760-2"/>
    </source>
</evidence>
<comment type="pathway">
    <text evidence="8">Polyol metabolism; myo-inositol biosynthesis; myo-inositol from D-glucose 6-phosphate: step 2/2.</text>
</comment>
<dbReference type="Gene3D" id="3.40.190.80">
    <property type="match status" value="1"/>
</dbReference>
<feature type="binding site" evidence="7">
    <location>
        <position position="79"/>
    </location>
    <ligand>
        <name>Mg(2+)</name>
        <dbReference type="ChEBI" id="CHEBI:18420"/>
        <label>1</label>
        <note>catalytic</note>
    </ligand>
</feature>
<dbReference type="InterPro" id="IPR033942">
    <property type="entry name" value="IMPase"/>
</dbReference>
<feature type="binding site" evidence="7">
    <location>
        <position position="241"/>
    </location>
    <ligand>
        <name>Mg(2+)</name>
        <dbReference type="ChEBI" id="CHEBI:18420"/>
        <label>1</label>
        <note>catalytic</note>
    </ligand>
</feature>
<organism evidence="9 10">
    <name type="scientific">Fomitopsis schrenkii</name>
    <name type="common">Brown rot fungus</name>
    <dbReference type="NCBI Taxonomy" id="2126942"/>
    <lineage>
        <taxon>Eukaryota</taxon>
        <taxon>Fungi</taxon>
        <taxon>Dikarya</taxon>
        <taxon>Basidiomycota</taxon>
        <taxon>Agaricomycotina</taxon>
        <taxon>Agaricomycetes</taxon>
        <taxon>Polyporales</taxon>
        <taxon>Fomitopsis</taxon>
    </lineage>
</organism>
<evidence type="ECO:0000256" key="6">
    <source>
        <dbReference type="ARBA" id="ARBA00022842"/>
    </source>
</evidence>
<keyword evidence="10" id="KW-1185">Reference proteome</keyword>
<evidence type="ECO:0000256" key="1">
    <source>
        <dbReference type="ARBA" id="ARBA00001033"/>
    </source>
</evidence>
<dbReference type="CDD" id="cd01639">
    <property type="entry name" value="IMPase"/>
    <property type="match status" value="1"/>
</dbReference>
<feature type="binding site" evidence="7">
    <location>
        <position position="101"/>
    </location>
    <ligand>
        <name>Mg(2+)</name>
        <dbReference type="ChEBI" id="CHEBI:18420"/>
        <label>1</label>
        <note>catalytic</note>
    </ligand>
</feature>
<dbReference type="HOGENOM" id="CLU_044118_1_2_1"/>
<sequence length="313" mass="33949">MTTTELSAGDLKSILNFSVELARTAGDLILQGSQAIRSSGNVDEKKNSVDLVTEYDVKVEELVKKELGAKYPNFKFIGEESYAAGSRPPLSDDPTFCVDPIDGTTNFVHGFPHVCISLGLIYKKRPILGVIYNPFLDQLYYGVKGQGSYLSQGGREPAKLPLVVPRPLPSLSQALIGIEWGSDRSNDIIQPKGDSFKRLAGNPKEGVVGGRMAHSLRSLGSAALNYSMVAQGGLDIYWPWDICAGSVIAQEAGCFIAGAHGTPFDNVANEAWLTGRKHFVLRAIGDTETEKGVDAQKRLAKEFYETVQDVEAH</sequence>
<comment type="cofactor">
    <cofactor evidence="2 7 8">
        <name>Mg(2+)</name>
        <dbReference type="ChEBI" id="CHEBI:18420"/>
    </cofactor>
</comment>
<dbReference type="PRINTS" id="PR00377">
    <property type="entry name" value="IMPHPHTASES"/>
</dbReference>
<dbReference type="Proteomes" id="UP000015241">
    <property type="component" value="Unassembled WGS sequence"/>
</dbReference>
<dbReference type="Gene3D" id="3.30.540.10">
    <property type="entry name" value="Fructose-1,6-Bisphosphatase, subunit A, domain 1"/>
    <property type="match status" value="1"/>
</dbReference>
<proteinExistence type="inferred from homology"/>
<feature type="binding site" evidence="7">
    <location>
        <position position="102"/>
    </location>
    <ligand>
        <name>Mg(2+)</name>
        <dbReference type="ChEBI" id="CHEBI:18420"/>
        <label>1</label>
        <note>catalytic</note>
    </ligand>
</feature>
<dbReference type="InterPro" id="IPR000760">
    <property type="entry name" value="Inositol_monophosphatase-like"/>
</dbReference>
<evidence type="ECO:0000256" key="2">
    <source>
        <dbReference type="ARBA" id="ARBA00001946"/>
    </source>
</evidence>
<dbReference type="PANTHER" id="PTHR20854">
    <property type="entry name" value="INOSITOL MONOPHOSPHATASE"/>
    <property type="match status" value="1"/>
</dbReference>
<keyword evidence="5 8" id="KW-0378">Hydrolase</keyword>
<dbReference type="OrthoDB" id="10254945at2759"/>
<dbReference type="InParanoid" id="S8EKI5"/>
<comment type="catalytic activity">
    <reaction evidence="1 8">
        <text>a myo-inositol phosphate + H2O = myo-inositol + phosphate</text>
        <dbReference type="Rhea" id="RHEA:24056"/>
        <dbReference type="ChEBI" id="CHEBI:15377"/>
        <dbReference type="ChEBI" id="CHEBI:17268"/>
        <dbReference type="ChEBI" id="CHEBI:43474"/>
        <dbReference type="ChEBI" id="CHEBI:84139"/>
        <dbReference type="EC" id="3.1.3.25"/>
    </reaction>
</comment>
<accession>S8EKI5</accession>
<reference evidence="9 10" key="1">
    <citation type="journal article" date="2012" name="Science">
        <title>The Paleozoic origin of enzymatic lignin decomposition reconstructed from 31 fungal genomes.</title>
        <authorList>
            <person name="Floudas D."/>
            <person name="Binder M."/>
            <person name="Riley R."/>
            <person name="Barry K."/>
            <person name="Blanchette R.A."/>
            <person name="Henrissat B."/>
            <person name="Martinez A.T."/>
            <person name="Otillar R."/>
            <person name="Spatafora J.W."/>
            <person name="Yadav J.S."/>
            <person name="Aerts A."/>
            <person name="Benoit I."/>
            <person name="Boyd A."/>
            <person name="Carlson A."/>
            <person name="Copeland A."/>
            <person name="Coutinho P.M."/>
            <person name="de Vries R.P."/>
            <person name="Ferreira P."/>
            <person name="Findley K."/>
            <person name="Foster B."/>
            <person name="Gaskell J."/>
            <person name="Glotzer D."/>
            <person name="Gorecki P."/>
            <person name="Heitman J."/>
            <person name="Hesse C."/>
            <person name="Hori C."/>
            <person name="Igarashi K."/>
            <person name="Jurgens J.A."/>
            <person name="Kallen N."/>
            <person name="Kersten P."/>
            <person name="Kohler A."/>
            <person name="Kuees U."/>
            <person name="Kumar T.K.A."/>
            <person name="Kuo A."/>
            <person name="LaButti K."/>
            <person name="Larrondo L.F."/>
            <person name="Lindquist E."/>
            <person name="Ling A."/>
            <person name="Lombard V."/>
            <person name="Lucas S."/>
            <person name="Lundell T."/>
            <person name="Martin R."/>
            <person name="McLaughlin D.J."/>
            <person name="Morgenstern I."/>
            <person name="Morin E."/>
            <person name="Murat C."/>
            <person name="Nagy L.G."/>
            <person name="Nolan M."/>
            <person name="Ohm R.A."/>
            <person name="Patyshakuliyeva A."/>
            <person name="Rokas A."/>
            <person name="Ruiz-Duenas F.J."/>
            <person name="Sabat G."/>
            <person name="Salamov A."/>
            <person name="Samejima M."/>
            <person name="Schmutz J."/>
            <person name="Slot J.C."/>
            <person name="St John F."/>
            <person name="Stenlid J."/>
            <person name="Sun H."/>
            <person name="Sun S."/>
            <person name="Syed K."/>
            <person name="Tsang A."/>
            <person name="Wiebenga A."/>
            <person name="Young D."/>
            <person name="Pisabarro A."/>
            <person name="Eastwood D.C."/>
            <person name="Martin F."/>
            <person name="Cullen D."/>
            <person name="Grigoriev I.V."/>
            <person name="Hibbett D.S."/>
        </authorList>
    </citation>
    <scope>NUCLEOTIDE SEQUENCE</scope>
    <source>
        <strain evidence="10">FP-58527</strain>
    </source>
</reference>
<dbReference type="AlphaFoldDB" id="S8EKI5"/>
<dbReference type="GO" id="GO:0006021">
    <property type="term" value="P:inositol biosynthetic process"/>
    <property type="evidence" value="ECO:0007669"/>
    <property type="project" value="UniProtKB-UniPathway"/>
</dbReference>
<comment type="similarity">
    <text evidence="3 8">Belongs to the inositol monophosphatase superfamily.</text>
</comment>
<dbReference type="FunFam" id="3.30.540.10:FF:000004">
    <property type="entry name" value="Inositol-1-monophosphatase"/>
    <property type="match status" value="1"/>
</dbReference>
<dbReference type="PROSITE" id="PS00629">
    <property type="entry name" value="IMP_1"/>
    <property type="match status" value="1"/>
</dbReference>
<dbReference type="GO" id="GO:0046872">
    <property type="term" value="F:metal ion binding"/>
    <property type="evidence" value="ECO:0007669"/>
    <property type="project" value="UniProtKB-KW"/>
</dbReference>
<dbReference type="GO" id="GO:0008934">
    <property type="term" value="F:inositol monophosphate 1-phosphatase activity"/>
    <property type="evidence" value="ECO:0007669"/>
    <property type="project" value="InterPro"/>
</dbReference>
<dbReference type="STRING" id="743788.S8EKI5"/>
<evidence type="ECO:0000256" key="8">
    <source>
        <dbReference type="RuleBase" id="RU364068"/>
    </source>
</evidence>
<dbReference type="UniPathway" id="UPA00823">
    <property type="reaction ID" value="UER00788"/>
</dbReference>
<dbReference type="EMBL" id="KE504128">
    <property type="protein sequence ID" value="EPT03829.1"/>
    <property type="molecule type" value="Genomic_DNA"/>
</dbReference>
<gene>
    <name evidence="9" type="ORF">FOMPIDRAFT_127815</name>
</gene>
<keyword evidence="6 7" id="KW-0460">Magnesium</keyword>
<dbReference type="EC" id="3.1.3.25" evidence="8"/>
<name>S8EKI5_FOMSC</name>
<dbReference type="PANTHER" id="PTHR20854:SF4">
    <property type="entry name" value="INOSITOL-1-MONOPHOSPHATASE-RELATED"/>
    <property type="match status" value="1"/>
</dbReference>
<evidence type="ECO:0000256" key="4">
    <source>
        <dbReference type="ARBA" id="ARBA00022723"/>
    </source>
</evidence>
<dbReference type="InterPro" id="IPR020583">
    <property type="entry name" value="Inositol_monoP_metal-BS"/>
</dbReference>
<evidence type="ECO:0000256" key="3">
    <source>
        <dbReference type="ARBA" id="ARBA00009759"/>
    </source>
</evidence>
<dbReference type="Pfam" id="PF00459">
    <property type="entry name" value="Inositol_P"/>
    <property type="match status" value="1"/>
</dbReference>
<dbReference type="GO" id="GO:0007165">
    <property type="term" value="P:signal transduction"/>
    <property type="evidence" value="ECO:0007669"/>
    <property type="project" value="TreeGrafter"/>
</dbReference>
<dbReference type="SUPFAM" id="SSF56655">
    <property type="entry name" value="Carbohydrate phosphatase"/>
    <property type="match status" value="1"/>
</dbReference>
<dbReference type="eggNOG" id="KOG2951">
    <property type="taxonomic scope" value="Eukaryota"/>
</dbReference>
<protein>
    <recommendedName>
        <fullName evidence="8">Inositol-1-monophosphatase</fullName>
        <ecNumber evidence="8">3.1.3.25</ecNumber>
    </recommendedName>
</protein>
<evidence type="ECO:0000256" key="5">
    <source>
        <dbReference type="ARBA" id="ARBA00022801"/>
    </source>
</evidence>
<keyword evidence="4 7" id="KW-0479">Metal-binding</keyword>
<feature type="binding site" evidence="7">
    <location>
        <position position="99"/>
    </location>
    <ligand>
        <name>Mg(2+)</name>
        <dbReference type="ChEBI" id="CHEBI:18420"/>
        <label>1</label>
        <note>catalytic</note>
    </ligand>
</feature>
<evidence type="ECO:0000313" key="10">
    <source>
        <dbReference type="Proteomes" id="UP000015241"/>
    </source>
</evidence>
<evidence type="ECO:0000313" key="9">
    <source>
        <dbReference type="EMBL" id="EPT03829.1"/>
    </source>
</evidence>